<protein>
    <submittedName>
        <fullName evidence="2">Uncharacterized protein</fullName>
    </submittedName>
</protein>
<organism evidence="2">
    <name type="scientific">Oppiella nova</name>
    <dbReference type="NCBI Taxonomy" id="334625"/>
    <lineage>
        <taxon>Eukaryota</taxon>
        <taxon>Metazoa</taxon>
        <taxon>Ecdysozoa</taxon>
        <taxon>Arthropoda</taxon>
        <taxon>Chelicerata</taxon>
        <taxon>Arachnida</taxon>
        <taxon>Acari</taxon>
        <taxon>Acariformes</taxon>
        <taxon>Sarcoptiformes</taxon>
        <taxon>Oribatida</taxon>
        <taxon>Brachypylina</taxon>
        <taxon>Oppioidea</taxon>
        <taxon>Oppiidae</taxon>
        <taxon>Oppiella</taxon>
    </lineage>
</organism>
<sequence>MVCHLMATVVLTQQWILKIMSNTYEETIDEMIIELNGIKDGAIDSSRADVHDLLQDASHSSVQSVDGRKVVINLNFNKNSEFIESSVCDKSGDENDEPDNSRRSPDGPPRRPSSGSASDARSHSSGANESNESADSSQRPSNQTFKCRPTRRTISESSNEAIARGILKYPHNWIRRTVSESSCDVIVENGSDFDLLFSSVEDIYSDDDIAGEHQMGAKKNVRFSDNVSKTIYRPNSSILGRKLKNQKRSKARKNSHRKDSLTENVSKIPPPKGRPARGRGRGRGRPPGRPPKKTTAKKRPEKSSKKQTIDDKSDDIAADITGHQSVDSHSRIKSETIEFDENLDTESLTTHAIASFVSPGAQPLHRNEALNWKYKVNLIGEKVVNPRIHCCDKCLLPILVYGRM</sequence>
<dbReference type="PANTHER" id="PTHR13480:SF0">
    <property type="entry name" value="E3 UBIQUITIN-PROTEIN LIGASE HAKAI"/>
    <property type="match status" value="1"/>
</dbReference>
<gene>
    <name evidence="2" type="ORF">ONB1V03_LOCUS14642</name>
</gene>
<name>A0A7R9MDY2_9ACAR</name>
<accession>A0A7R9MDY2</accession>
<dbReference type="Proteomes" id="UP000728032">
    <property type="component" value="Unassembled WGS sequence"/>
</dbReference>
<dbReference type="GO" id="GO:0030155">
    <property type="term" value="P:regulation of cell adhesion"/>
    <property type="evidence" value="ECO:0007669"/>
    <property type="project" value="TreeGrafter"/>
</dbReference>
<feature type="compositionally biased region" description="Basic residues" evidence="1">
    <location>
        <begin position="274"/>
        <end position="300"/>
    </location>
</feature>
<dbReference type="PANTHER" id="PTHR13480">
    <property type="entry name" value="E3 UBIQUITIN-PROTEIN LIGASE HAKAI-RELATED"/>
    <property type="match status" value="1"/>
</dbReference>
<feature type="region of interest" description="Disordered" evidence="1">
    <location>
        <begin position="234"/>
        <end position="314"/>
    </location>
</feature>
<evidence type="ECO:0000313" key="2">
    <source>
        <dbReference type="EMBL" id="CAD7658017.1"/>
    </source>
</evidence>
<dbReference type="EMBL" id="CAJPVJ010014146">
    <property type="protein sequence ID" value="CAG2175203.1"/>
    <property type="molecule type" value="Genomic_DNA"/>
</dbReference>
<dbReference type="GO" id="GO:0061630">
    <property type="term" value="F:ubiquitin protein ligase activity"/>
    <property type="evidence" value="ECO:0007669"/>
    <property type="project" value="InterPro"/>
</dbReference>
<feature type="compositionally biased region" description="Low complexity" evidence="1">
    <location>
        <begin position="112"/>
        <end position="127"/>
    </location>
</feature>
<reference evidence="2" key="1">
    <citation type="submission" date="2020-11" db="EMBL/GenBank/DDBJ databases">
        <authorList>
            <person name="Tran Van P."/>
        </authorList>
    </citation>
    <scope>NUCLEOTIDE SEQUENCE</scope>
</reference>
<dbReference type="InterPro" id="IPR040383">
    <property type="entry name" value="HAKAI/CBLL2"/>
</dbReference>
<evidence type="ECO:0000256" key="1">
    <source>
        <dbReference type="SAM" id="MobiDB-lite"/>
    </source>
</evidence>
<proteinExistence type="predicted"/>
<keyword evidence="3" id="KW-1185">Reference proteome</keyword>
<feature type="non-terminal residue" evidence="2">
    <location>
        <position position="404"/>
    </location>
</feature>
<feature type="compositionally biased region" description="Basic and acidic residues" evidence="1">
    <location>
        <begin position="99"/>
        <end position="109"/>
    </location>
</feature>
<dbReference type="AlphaFoldDB" id="A0A7R9MDY2"/>
<dbReference type="GO" id="GO:0016567">
    <property type="term" value="P:protein ubiquitination"/>
    <property type="evidence" value="ECO:0007669"/>
    <property type="project" value="InterPro"/>
</dbReference>
<dbReference type="EMBL" id="OC928971">
    <property type="protein sequence ID" value="CAD7658017.1"/>
    <property type="molecule type" value="Genomic_DNA"/>
</dbReference>
<feature type="region of interest" description="Disordered" evidence="1">
    <location>
        <begin position="85"/>
        <end position="156"/>
    </location>
</feature>
<feature type="compositionally biased region" description="Basic residues" evidence="1">
    <location>
        <begin position="241"/>
        <end position="256"/>
    </location>
</feature>
<feature type="compositionally biased region" description="Polar residues" evidence="1">
    <location>
        <begin position="128"/>
        <end position="145"/>
    </location>
</feature>
<feature type="compositionally biased region" description="Basic and acidic residues" evidence="1">
    <location>
        <begin position="301"/>
        <end position="314"/>
    </location>
</feature>
<evidence type="ECO:0000313" key="3">
    <source>
        <dbReference type="Proteomes" id="UP000728032"/>
    </source>
</evidence>
<dbReference type="OrthoDB" id="547746at2759"/>